<evidence type="ECO:0000313" key="3">
    <source>
        <dbReference type="EMBL" id="KYF88916.1"/>
    </source>
</evidence>
<dbReference type="EMBL" id="JEMC01002298">
    <property type="protein sequence ID" value="KYF88916.1"/>
    <property type="molecule type" value="Genomic_DNA"/>
</dbReference>
<protein>
    <submittedName>
        <fullName evidence="3">Uncharacterized protein</fullName>
    </submittedName>
</protein>
<feature type="transmembrane region" description="Helical" evidence="2">
    <location>
        <begin position="28"/>
        <end position="49"/>
    </location>
</feature>
<comment type="caution">
    <text evidence="3">The sequence shown here is derived from an EMBL/GenBank/DDBJ whole genome shotgun (WGS) entry which is preliminary data.</text>
</comment>
<gene>
    <name evidence="3" type="ORF">BE18_03690</name>
</gene>
<evidence type="ECO:0000313" key="4">
    <source>
        <dbReference type="Proteomes" id="UP000075515"/>
    </source>
</evidence>
<keyword evidence="2" id="KW-0812">Transmembrane</keyword>
<keyword evidence="2" id="KW-0472">Membrane</keyword>
<reference evidence="3 4" key="1">
    <citation type="submission" date="2014-02" db="EMBL/GenBank/DDBJ databases">
        <title>The small core and large imbalanced accessory genome model reveals a collaborative survival strategy of Sorangium cellulosum strains in nature.</title>
        <authorList>
            <person name="Han K."/>
            <person name="Peng R."/>
            <person name="Blom J."/>
            <person name="Li Y.-Z."/>
        </authorList>
    </citation>
    <scope>NUCLEOTIDE SEQUENCE [LARGE SCALE GENOMIC DNA]</scope>
    <source>
        <strain evidence="3 4">So0149</strain>
    </source>
</reference>
<organism evidence="3 4">
    <name type="scientific">Sorangium cellulosum</name>
    <name type="common">Polyangium cellulosum</name>
    <dbReference type="NCBI Taxonomy" id="56"/>
    <lineage>
        <taxon>Bacteria</taxon>
        <taxon>Pseudomonadati</taxon>
        <taxon>Myxococcota</taxon>
        <taxon>Polyangia</taxon>
        <taxon>Polyangiales</taxon>
        <taxon>Polyangiaceae</taxon>
        <taxon>Sorangium</taxon>
    </lineage>
</organism>
<evidence type="ECO:0000256" key="2">
    <source>
        <dbReference type="SAM" id="Phobius"/>
    </source>
</evidence>
<keyword evidence="2" id="KW-1133">Transmembrane helix</keyword>
<dbReference type="Proteomes" id="UP000075515">
    <property type="component" value="Unassembled WGS sequence"/>
</dbReference>
<name>A0A150S972_SORCE</name>
<sequence>MLRITLLLGIALLLRVSLLRVSLLRITLLRISLLLRITLLLGIALLLRIPGLRLGSPARLSLARRERRSGLLRCRRGGEEERAEAEQDAAGGRAGSPRGGGRARRAPTRGESAIHGAGLYRIPSRPATRARRTVAALARAIACL</sequence>
<dbReference type="AlphaFoldDB" id="A0A150S972"/>
<proteinExistence type="predicted"/>
<accession>A0A150S972</accession>
<evidence type="ECO:0000256" key="1">
    <source>
        <dbReference type="SAM" id="MobiDB-lite"/>
    </source>
</evidence>
<feature type="region of interest" description="Disordered" evidence="1">
    <location>
        <begin position="76"/>
        <end position="110"/>
    </location>
</feature>